<keyword evidence="2" id="KW-1185">Reference proteome</keyword>
<sequence length="61" mass="6392">MAAKKKNKKGKTLTLTDFLAEDGGSGGGGGGPTFIPKPVSWADETDDLEGDGTFVPKLLYY</sequence>
<dbReference type="Ensembl" id="ENSCSRT00000005196.1">
    <property type="protein sequence ID" value="ENSCSRP00000005034.1"/>
    <property type="gene ID" value="ENSCSRG00000003808.1"/>
</dbReference>
<reference evidence="1" key="1">
    <citation type="submission" date="2025-08" db="UniProtKB">
        <authorList>
            <consortium name="Ensembl"/>
        </authorList>
    </citation>
    <scope>IDENTIFICATION</scope>
</reference>
<organism evidence="1 2">
    <name type="scientific">Chelydra serpentina</name>
    <name type="common">Snapping turtle</name>
    <name type="synonym">Testudo serpentina</name>
    <dbReference type="NCBI Taxonomy" id="8475"/>
    <lineage>
        <taxon>Eukaryota</taxon>
        <taxon>Metazoa</taxon>
        <taxon>Chordata</taxon>
        <taxon>Craniata</taxon>
        <taxon>Vertebrata</taxon>
        <taxon>Euteleostomi</taxon>
        <taxon>Archelosauria</taxon>
        <taxon>Testudinata</taxon>
        <taxon>Testudines</taxon>
        <taxon>Cryptodira</taxon>
        <taxon>Durocryptodira</taxon>
        <taxon>Americhelydia</taxon>
        <taxon>Chelydroidea</taxon>
        <taxon>Chelydridae</taxon>
        <taxon>Chelydra</taxon>
    </lineage>
</organism>
<accession>A0A8C3RYS4</accession>
<evidence type="ECO:0000313" key="1">
    <source>
        <dbReference type="Ensembl" id="ENSCSRP00000005034.1"/>
    </source>
</evidence>
<dbReference type="AlphaFoldDB" id="A0A8C3RYS4"/>
<proteinExistence type="predicted"/>
<evidence type="ECO:0000313" key="2">
    <source>
        <dbReference type="Proteomes" id="UP000694403"/>
    </source>
</evidence>
<name>A0A8C3RYS4_CHESE</name>
<dbReference type="Proteomes" id="UP000694403">
    <property type="component" value="Unplaced"/>
</dbReference>
<reference evidence="1" key="2">
    <citation type="submission" date="2025-09" db="UniProtKB">
        <authorList>
            <consortium name="Ensembl"/>
        </authorList>
    </citation>
    <scope>IDENTIFICATION</scope>
</reference>
<protein>
    <submittedName>
        <fullName evidence="1">Uncharacterized protein</fullName>
    </submittedName>
</protein>